<dbReference type="RefSeq" id="WP_058239409.1">
    <property type="nucleotide sequence ID" value="NZ_CYPW01000015.1"/>
</dbReference>
<gene>
    <name evidence="1" type="ORF">SHM7688_01621</name>
</gene>
<accession>A0A0P1EPZ8</accession>
<reference evidence="1 2" key="1">
    <citation type="submission" date="2015-09" db="EMBL/GenBank/DDBJ databases">
        <authorList>
            <consortium name="Swine Surveillance"/>
        </authorList>
    </citation>
    <scope>NUCLEOTIDE SEQUENCE [LARGE SCALE GENOMIC DNA]</scope>
    <source>
        <strain evidence="1 2">CECT 7688</strain>
    </source>
</reference>
<keyword evidence="2" id="KW-1185">Reference proteome</keyword>
<evidence type="ECO:0000313" key="2">
    <source>
        <dbReference type="Proteomes" id="UP000054823"/>
    </source>
</evidence>
<dbReference type="STRING" id="321267.SHM7688_01621"/>
<dbReference type="Proteomes" id="UP000054823">
    <property type="component" value="Unassembled WGS sequence"/>
</dbReference>
<organism evidence="1 2">
    <name type="scientific">Shimia marina</name>
    <dbReference type="NCBI Taxonomy" id="321267"/>
    <lineage>
        <taxon>Bacteria</taxon>
        <taxon>Pseudomonadati</taxon>
        <taxon>Pseudomonadota</taxon>
        <taxon>Alphaproteobacteria</taxon>
        <taxon>Rhodobacterales</taxon>
        <taxon>Roseobacteraceae</taxon>
    </lineage>
</organism>
<protein>
    <submittedName>
        <fullName evidence="1">Uncharacterized protein</fullName>
    </submittedName>
</protein>
<dbReference type="AlphaFoldDB" id="A0A0P1EPZ8"/>
<sequence length="114" mass="12382">MTTRTTADVLSTIAEDVADLASIAHALDNLTCELDLSGIDQTKIRDLQRVDALFQHLDDIAVLLTSMSKMIGSGPDLSVKDLKNSVRLDYLKSRLCSRDKAADMSPDAGTVNLF</sequence>
<dbReference type="EMBL" id="CYPW01000015">
    <property type="protein sequence ID" value="CUH52179.1"/>
    <property type="molecule type" value="Genomic_DNA"/>
</dbReference>
<dbReference type="OrthoDB" id="7743853at2"/>
<name>A0A0P1EPZ8_9RHOB</name>
<proteinExistence type="predicted"/>
<evidence type="ECO:0000313" key="1">
    <source>
        <dbReference type="EMBL" id="CUH52179.1"/>
    </source>
</evidence>